<dbReference type="Proteomes" id="UP000198211">
    <property type="component" value="Unassembled WGS sequence"/>
</dbReference>
<feature type="domain" description="SWIM-type" evidence="2">
    <location>
        <begin position="155"/>
        <end position="187"/>
    </location>
</feature>
<reference evidence="4" key="1">
    <citation type="submission" date="2017-03" db="EMBL/GenBank/DDBJ databases">
        <title>Phytopthora megakarya and P. palmivora, two closely related causual agents of cacao black pod achieved similar genome size and gene model numbers by different mechanisms.</title>
        <authorList>
            <person name="Ali S."/>
            <person name="Shao J."/>
            <person name="Larry D.J."/>
            <person name="Kronmiller B."/>
            <person name="Shen D."/>
            <person name="Strem M.D."/>
            <person name="Melnick R.L."/>
            <person name="Guiltinan M.J."/>
            <person name="Tyler B.M."/>
            <person name="Meinhardt L.W."/>
            <person name="Bailey B.A."/>
        </authorList>
    </citation>
    <scope>NUCLEOTIDE SEQUENCE [LARGE SCALE GENOMIC DNA]</scope>
    <source>
        <strain evidence="4">zdho120</strain>
    </source>
</reference>
<dbReference type="OrthoDB" id="128162at2759"/>
<accession>A0A225ULM3</accession>
<keyword evidence="1" id="KW-0479">Metal-binding</keyword>
<dbReference type="PROSITE" id="PS50966">
    <property type="entry name" value="ZF_SWIM"/>
    <property type="match status" value="1"/>
</dbReference>
<evidence type="ECO:0000313" key="3">
    <source>
        <dbReference type="EMBL" id="OWY93446.1"/>
    </source>
</evidence>
<evidence type="ECO:0000313" key="4">
    <source>
        <dbReference type="Proteomes" id="UP000198211"/>
    </source>
</evidence>
<dbReference type="PANTHER" id="PTHR31569">
    <property type="entry name" value="SWIM-TYPE DOMAIN-CONTAINING PROTEIN"/>
    <property type="match status" value="1"/>
</dbReference>
<dbReference type="GO" id="GO:0008270">
    <property type="term" value="F:zinc ion binding"/>
    <property type="evidence" value="ECO:0007669"/>
    <property type="project" value="UniProtKB-KW"/>
</dbReference>
<keyword evidence="1" id="KW-0862">Zinc</keyword>
<gene>
    <name evidence="3" type="ORF">PHMEG_00037165</name>
</gene>
<evidence type="ECO:0000259" key="2">
    <source>
        <dbReference type="PROSITE" id="PS50966"/>
    </source>
</evidence>
<dbReference type="EMBL" id="NBNE01016079">
    <property type="protein sequence ID" value="OWY93446.1"/>
    <property type="molecule type" value="Genomic_DNA"/>
</dbReference>
<dbReference type="AlphaFoldDB" id="A0A225ULM3"/>
<organism evidence="3 4">
    <name type="scientific">Phytophthora megakarya</name>
    <dbReference type="NCBI Taxonomy" id="4795"/>
    <lineage>
        <taxon>Eukaryota</taxon>
        <taxon>Sar</taxon>
        <taxon>Stramenopiles</taxon>
        <taxon>Oomycota</taxon>
        <taxon>Peronosporomycetes</taxon>
        <taxon>Peronosporales</taxon>
        <taxon>Peronosporaceae</taxon>
        <taxon>Phytophthora</taxon>
    </lineage>
</organism>
<keyword evidence="4" id="KW-1185">Reference proteome</keyword>
<proteinExistence type="predicted"/>
<dbReference type="InterPro" id="IPR007527">
    <property type="entry name" value="Znf_SWIM"/>
</dbReference>
<sequence length="229" mass="26627">MGPDYKQNPFYQYFEEVNWETCKDEWVDYERNNLPHLSNHTNNRIENGWGKLKQRVDREYTIDELISTVVLLQEWSEDRYLTELKSIGTRQTQDVSDERDPELLTLMVHLSPHAYRLVSEQYKFAKAQDTSYKVEDSDPGQVVLTLIGNEESSLNVVKTETYTCSCAFMKTLLLPCRHVIYYRISIGAESGIPPPRFYSRRWSLLAPENDIACGKLEVTGSLRVVKKTC</sequence>
<dbReference type="PANTHER" id="PTHR31569:SF4">
    <property type="entry name" value="SWIM-TYPE DOMAIN-CONTAINING PROTEIN"/>
    <property type="match status" value="1"/>
</dbReference>
<name>A0A225ULM3_9STRA</name>
<comment type="caution">
    <text evidence="3">The sequence shown here is derived from an EMBL/GenBank/DDBJ whole genome shotgun (WGS) entry which is preliminary data.</text>
</comment>
<evidence type="ECO:0000256" key="1">
    <source>
        <dbReference type="PROSITE-ProRule" id="PRU00325"/>
    </source>
</evidence>
<keyword evidence="1" id="KW-0863">Zinc-finger</keyword>
<protein>
    <recommendedName>
        <fullName evidence="2">SWIM-type domain-containing protein</fullName>
    </recommendedName>
</protein>
<dbReference type="InterPro" id="IPR052579">
    <property type="entry name" value="Zinc_finger_SWIM"/>
</dbReference>